<dbReference type="InterPro" id="IPR001209">
    <property type="entry name" value="Ribosomal_uS14"/>
</dbReference>
<comment type="similarity">
    <text evidence="2">Belongs to the universal ribosomal protein uS14 family.</text>
</comment>
<keyword evidence="4" id="KW-0689">Ribosomal protein</keyword>
<reference evidence="10" key="1">
    <citation type="submission" date="2020-04" db="EMBL/GenBank/DDBJ databases">
        <title>Genome Assembly and Annotation of Botryosphaeria dothidea sdau 11-99, a Latent Pathogen of Apple Fruit Ring Rot in China.</title>
        <authorList>
            <person name="Yu C."/>
            <person name="Diao Y."/>
            <person name="Lu Q."/>
            <person name="Zhao J."/>
            <person name="Cui S."/>
            <person name="Peng C."/>
            <person name="He B."/>
            <person name="Liu H."/>
        </authorList>
    </citation>
    <scope>NUCLEOTIDE SEQUENCE [LARGE SCALE GENOMIC DNA]</scope>
    <source>
        <strain evidence="10">Sdau11-99</strain>
    </source>
</reference>
<feature type="transmembrane region" description="Helical" evidence="9">
    <location>
        <begin position="78"/>
        <end position="98"/>
    </location>
</feature>
<keyword evidence="6 9" id="KW-0472">Membrane</keyword>
<gene>
    <name evidence="10" type="ORF">GTA08_BOTSDO10125</name>
</gene>
<feature type="compositionally biased region" description="Polar residues" evidence="8">
    <location>
        <begin position="538"/>
        <end position="547"/>
    </location>
</feature>
<feature type="transmembrane region" description="Helical" evidence="9">
    <location>
        <begin position="205"/>
        <end position="225"/>
    </location>
</feature>
<dbReference type="GO" id="GO:0016020">
    <property type="term" value="C:membrane"/>
    <property type="evidence" value="ECO:0007669"/>
    <property type="project" value="UniProtKB-SubCell"/>
</dbReference>
<dbReference type="GO" id="GO:0003735">
    <property type="term" value="F:structural constituent of ribosome"/>
    <property type="evidence" value="ECO:0007669"/>
    <property type="project" value="InterPro"/>
</dbReference>
<evidence type="ECO:0000256" key="4">
    <source>
        <dbReference type="ARBA" id="ARBA00022980"/>
    </source>
</evidence>
<dbReference type="PANTHER" id="PTHR23294:SF57">
    <property type="entry name" value="CINA C-TERMINAL DOMAIN-CONTAINING PROTEIN"/>
    <property type="match status" value="1"/>
</dbReference>
<protein>
    <submittedName>
        <fullName evidence="10">Duf895 domain membrane protein</fullName>
    </submittedName>
</protein>
<proteinExistence type="inferred from homology"/>
<feature type="region of interest" description="Disordered" evidence="8">
    <location>
        <begin position="518"/>
        <end position="547"/>
    </location>
</feature>
<dbReference type="Pfam" id="PF07690">
    <property type="entry name" value="MFS_1"/>
    <property type="match status" value="1"/>
</dbReference>
<dbReference type="PANTHER" id="PTHR23294">
    <property type="entry name" value="ET TRANSLATION PRODUCT-RELATED"/>
    <property type="match status" value="1"/>
</dbReference>
<dbReference type="Proteomes" id="UP000572817">
    <property type="component" value="Unassembled WGS sequence"/>
</dbReference>
<dbReference type="InterPro" id="IPR043140">
    <property type="entry name" value="Ribosomal_uS14_sf"/>
</dbReference>
<dbReference type="AlphaFoldDB" id="A0A8H4IJW1"/>
<keyword evidence="11" id="KW-1185">Reference proteome</keyword>
<feature type="region of interest" description="Disordered" evidence="8">
    <location>
        <begin position="463"/>
        <end position="494"/>
    </location>
</feature>
<dbReference type="InterPro" id="IPR011701">
    <property type="entry name" value="MFS"/>
</dbReference>
<evidence type="ECO:0000256" key="5">
    <source>
        <dbReference type="ARBA" id="ARBA00022989"/>
    </source>
</evidence>
<dbReference type="InterPro" id="IPR051617">
    <property type="entry name" value="UNC-93-like_regulator"/>
</dbReference>
<dbReference type="SUPFAM" id="SSF103473">
    <property type="entry name" value="MFS general substrate transporter"/>
    <property type="match status" value="1"/>
</dbReference>
<comment type="subcellular location">
    <subcellularLocation>
        <location evidence="1">Membrane</location>
        <topology evidence="1">Multi-pass membrane protein</topology>
    </subcellularLocation>
</comment>
<dbReference type="Pfam" id="PF00253">
    <property type="entry name" value="Ribosomal_S14"/>
    <property type="match status" value="1"/>
</dbReference>
<feature type="transmembrane region" description="Helical" evidence="9">
    <location>
        <begin position="41"/>
        <end position="58"/>
    </location>
</feature>
<sequence length="623" mass="69306">MAADQETKAPGATAVADDEQPAAPSSIRASSEKPVTPLRRFWRGTLLQCIITGMVSFAEPGIWNALNSLGAGGQQKPYLVNAANAITFGIMIFGCTLAGGLSNKIGLKWTLVLGTLGYPFYSASLYVNNRYGTEWFVLFGAVTCGLSASCLWASEAAIVLGYPEHRKRGRYTALWLAIRNVGQLIGGAINFGLNVRYSTTGKVGYATYLVLIALQCCGLPLALALSPPKKVVRDDGTRVVILKQTSWRAEAKAIWKLVRTKRILLLIPVFIFGQWTTPYESNYLATYFTVRSRALGSFLTACSGITGDLVTGHLLDHLPYSRRIRARIVWCWLAFMLMGLFIWQMTNQVKYDRNPPSLDWSQPGFGRGFASHIIWQYAIESLQTYLYWTMGTLNDGVGTLARTSGLLRSFESVGSTFAYTTSATKWRYLYTLIFAFAAWVFLLPFTTYAAWLVPDQPSKVEVAGAVEESDSGSSSQVDLDGREDVAEKRKPEDLVTSDCDVRVRGCKRAAAKVLVLNTLMPRHQGTHPPRSRHSPRPQTAQNSPRPRTYENIQSLEQRSHHASATMSHETVWYSHPRNYGKGSRGCRVTGDKKKSGVIRKYGLNMSRQVFREQAEFIGFKKFR</sequence>
<dbReference type="GO" id="GO:0005840">
    <property type="term" value="C:ribosome"/>
    <property type="evidence" value="ECO:0007669"/>
    <property type="project" value="UniProtKB-KW"/>
</dbReference>
<feature type="transmembrane region" description="Helical" evidence="9">
    <location>
        <begin position="174"/>
        <end position="193"/>
    </location>
</feature>
<dbReference type="InterPro" id="IPR036259">
    <property type="entry name" value="MFS_trans_sf"/>
</dbReference>
<feature type="compositionally biased region" description="Basic and acidic residues" evidence="8">
    <location>
        <begin position="479"/>
        <end position="494"/>
    </location>
</feature>
<dbReference type="EMBL" id="WWBZ02000073">
    <property type="protein sequence ID" value="KAF4302526.1"/>
    <property type="molecule type" value="Genomic_DNA"/>
</dbReference>
<dbReference type="GO" id="GO:0022857">
    <property type="term" value="F:transmembrane transporter activity"/>
    <property type="evidence" value="ECO:0007669"/>
    <property type="project" value="InterPro"/>
</dbReference>
<evidence type="ECO:0000256" key="6">
    <source>
        <dbReference type="ARBA" id="ARBA00023136"/>
    </source>
</evidence>
<evidence type="ECO:0000256" key="3">
    <source>
        <dbReference type="ARBA" id="ARBA00022692"/>
    </source>
</evidence>
<dbReference type="GO" id="GO:1990904">
    <property type="term" value="C:ribonucleoprotein complex"/>
    <property type="evidence" value="ECO:0007669"/>
    <property type="project" value="UniProtKB-KW"/>
</dbReference>
<evidence type="ECO:0000313" key="11">
    <source>
        <dbReference type="Proteomes" id="UP000572817"/>
    </source>
</evidence>
<evidence type="ECO:0000256" key="9">
    <source>
        <dbReference type="SAM" id="Phobius"/>
    </source>
</evidence>
<evidence type="ECO:0000256" key="8">
    <source>
        <dbReference type="SAM" id="MobiDB-lite"/>
    </source>
</evidence>
<dbReference type="OrthoDB" id="196103at2759"/>
<feature type="transmembrane region" description="Helical" evidence="9">
    <location>
        <begin position="105"/>
        <end position="123"/>
    </location>
</feature>
<dbReference type="GO" id="GO:0006412">
    <property type="term" value="P:translation"/>
    <property type="evidence" value="ECO:0007669"/>
    <property type="project" value="InterPro"/>
</dbReference>
<feature type="transmembrane region" description="Helical" evidence="9">
    <location>
        <begin position="327"/>
        <end position="346"/>
    </location>
</feature>
<feature type="transmembrane region" description="Helical" evidence="9">
    <location>
        <begin position="135"/>
        <end position="162"/>
    </location>
</feature>
<comment type="caution">
    <text evidence="10">The sequence shown here is derived from an EMBL/GenBank/DDBJ whole genome shotgun (WGS) entry which is preliminary data.</text>
</comment>
<keyword evidence="7" id="KW-0687">Ribonucleoprotein</keyword>
<dbReference type="FunFam" id="4.10.830.10:FF:000002">
    <property type="entry name" value="40S ribosomal protein S29"/>
    <property type="match status" value="1"/>
</dbReference>
<evidence type="ECO:0000256" key="2">
    <source>
        <dbReference type="ARBA" id="ARBA00009083"/>
    </source>
</evidence>
<feature type="transmembrane region" description="Helical" evidence="9">
    <location>
        <begin position="263"/>
        <end position="279"/>
    </location>
</feature>
<evidence type="ECO:0000256" key="7">
    <source>
        <dbReference type="ARBA" id="ARBA00023274"/>
    </source>
</evidence>
<evidence type="ECO:0000313" key="10">
    <source>
        <dbReference type="EMBL" id="KAF4302526.1"/>
    </source>
</evidence>
<dbReference type="Gene3D" id="1.20.1250.20">
    <property type="entry name" value="MFS general substrate transporter like domains"/>
    <property type="match status" value="1"/>
</dbReference>
<feature type="transmembrane region" description="Helical" evidence="9">
    <location>
        <begin position="428"/>
        <end position="451"/>
    </location>
</feature>
<dbReference type="Gene3D" id="4.10.830.10">
    <property type="entry name" value="30s Ribosomal Protein S14, Chain N"/>
    <property type="match status" value="1"/>
</dbReference>
<organism evidence="10 11">
    <name type="scientific">Botryosphaeria dothidea</name>
    <dbReference type="NCBI Taxonomy" id="55169"/>
    <lineage>
        <taxon>Eukaryota</taxon>
        <taxon>Fungi</taxon>
        <taxon>Dikarya</taxon>
        <taxon>Ascomycota</taxon>
        <taxon>Pezizomycotina</taxon>
        <taxon>Dothideomycetes</taxon>
        <taxon>Dothideomycetes incertae sedis</taxon>
        <taxon>Botryosphaeriales</taxon>
        <taxon>Botryosphaeriaceae</taxon>
        <taxon>Botryosphaeria</taxon>
    </lineage>
</organism>
<name>A0A8H4IJW1_9PEZI</name>
<feature type="region of interest" description="Disordered" evidence="8">
    <location>
        <begin position="1"/>
        <end position="31"/>
    </location>
</feature>
<evidence type="ECO:0000256" key="1">
    <source>
        <dbReference type="ARBA" id="ARBA00004141"/>
    </source>
</evidence>
<keyword evidence="3 9" id="KW-0812">Transmembrane</keyword>
<accession>A0A8H4IJW1</accession>
<keyword evidence="5 9" id="KW-1133">Transmembrane helix</keyword>